<evidence type="ECO:0000313" key="3">
    <source>
        <dbReference type="RefSeq" id="XP_026681989.1"/>
    </source>
</evidence>
<organism evidence="2 3">
    <name type="scientific">Diaphorina citri</name>
    <name type="common">Asian citrus psyllid</name>
    <dbReference type="NCBI Taxonomy" id="121845"/>
    <lineage>
        <taxon>Eukaryota</taxon>
        <taxon>Metazoa</taxon>
        <taxon>Ecdysozoa</taxon>
        <taxon>Arthropoda</taxon>
        <taxon>Hexapoda</taxon>
        <taxon>Insecta</taxon>
        <taxon>Pterygota</taxon>
        <taxon>Neoptera</taxon>
        <taxon>Paraneoptera</taxon>
        <taxon>Hemiptera</taxon>
        <taxon>Sternorrhyncha</taxon>
        <taxon>Psylloidea</taxon>
        <taxon>Psyllidae</taxon>
        <taxon>Diaphorininae</taxon>
        <taxon>Diaphorina</taxon>
    </lineage>
</organism>
<name>A0A3Q0J0I2_DIACI</name>
<sequence length="166" mass="18530">MYYTLGSITEPHKLTCVMQCMVAVARPLVQSADVYPEGITHVIPLMIAVLPGIDPNDLHKCFVTIQYLSTFAILIPIVNSSDAAKYHNLTEEESIVCNATAQFEDFIVQFLDRLFVLVESSILESTRLEREQENRSTMESLAEGAIDSITKTLLDQTSTQIFKVSV</sequence>
<dbReference type="GO" id="GO:0005634">
    <property type="term" value="C:nucleus"/>
    <property type="evidence" value="ECO:0007669"/>
    <property type="project" value="TreeGrafter"/>
</dbReference>
<dbReference type="GO" id="GO:0010499">
    <property type="term" value="P:proteasomal ubiquitin-independent protein catabolic process"/>
    <property type="evidence" value="ECO:0007669"/>
    <property type="project" value="TreeGrafter"/>
</dbReference>
<feature type="domain" description="Proteasome activator Blm10 middle HEAT repeats region" evidence="1">
    <location>
        <begin position="1"/>
        <end position="85"/>
    </location>
</feature>
<dbReference type="InterPro" id="IPR035309">
    <property type="entry name" value="PSME4"/>
</dbReference>
<dbReference type="PaxDb" id="121845-A0A3Q0J0I2"/>
<dbReference type="GO" id="GO:0016504">
    <property type="term" value="F:peptidase activator activity"/>
    <property type="evidence" value="ECO:0007669"/>
    <property type="project" value="InterPro"/>
</dbReference>
<dbReference type="GO" id="GO:0005829">
    <property type="term" value="C:cytosol"/>
    <property type="evidence" value="ECO:0007669"/>
    <property type="project" value="TreeGrafter"/>
</dbReference>
<dbReference type="RefSeq" id="XP_026681989.1">
    <property type="nucleotide sequence ID" value="XM_026826188.1"/>
</dbReference>
<reference evidence="3" key="1">
    <citation type="submission" date="2025-08" db="UniProtKB">
        <authorList>
            <consortium name="RefSeq"/>
        </authorList>
    </citation>
    <scope>IDENTIFICATION</scope>
</reference>
<evidence type="ECO:0000313" key="2">
    <source>
        <dbReference type="Proteomes" id="UP000079169"/>
    </source>
</evidence>
<dbReference type="InterPro" id="IPR032430">
    <property type="entry name" value="Blm10_mid"/>
</dbReference>
<dbReference type="GeneID" id="103512799"/>
<dbReference type="AlphaFoldDB" id="A0A3Q0J0I2"/>
<dbReference type="STRING" id="121845.A0A3Q0J0I2"/>
<protein>
    <submittedName>
        <fullName evidence="3">Proteasome activator complex subunit 4-like</fullName>
    </submittedName>
</protein>
<dbReference type="GO" id="GO:0070628">
    <property type="term" value="F:proteasome binding"/>
    <property type="evidence" value="ECO:0007669"/>
    <property type="project" value="InterPro"/>
</dbReference>
<dbReference type="KEGG" id="dci:103512799"/>
<proteinExistence type="predicted"/>
<dbReference type="PANTHER" id="PTHR32170">
    <property type="entry name" value="PROTEASOME ACTIVATOR COMPLEX SUBUNIT 4"/>
    <property type="match status" value="1"/>
</dbReference>
<dbReference type="Proteomes" id="UP000079169">
    <property type="component" value="Unplaced"/>
</dbReference>
<keyword evidence="2" id="KW-1185">Reference proteome</keyword>
<dbReference type="PANTHER" id="PTHR32170:SF3">
    <property type="entry name" value="PROTEASOME ACTIVATOR COMPLEX SUBUNIT 4"/>
    <property type="match status" value="1"/>
</dbReference>
<gene>
    <name evidence="3" type="primary">LOC103512799</name>
</gene>
<accession>A0A3Q0J0I2</accession>
<dbReference type="Pfam" id="PF16507">
    <property type="entry name" value="HEAT_PSME4_mid"/>
    <property type="match status" value="1"/>
</dbReference>
<evidence type="ECO:0000259" key="1">
    <source>
        <dbReference type="Pfam" id="PF16507"/>
    </source>
</evidence>